<dbReference type="InterPro" id="IPR011812">
    <property type="entry name" value="Pep_trsgly"/>
</dbReference>
<comment type="catalytic activity">
    <reaction evidence="11">
        <text>[GlcNAc-(1-&gt;4)-Mur2Ac(oyl-L-Ala-gamma-D-Glu-L-Lys-D-Ala-D-Ala)](n)-di-trans,octa-cis-undecaprenyl diphosphate + beta-D-GlcNAc-(1-&gt;4)-Mur2Ac(oyl-L-Ala-gamma-D-Glu-L-Lys-D-Ala-D-Ala)-di-trans,octa-cis-undecaprenyl diphosphate = [GlcNAc-(1-&gt;4)-Mur2Ac(oyl-L-Ala-gamma-D-Glu-L-Lys-D-Ala-D-Ala)](n+1)-di-trans,octa-cis-undecaprenyl diphosphate + di-trans,octa-cis-undecaprenyl diphosphate + H(+)</text>
        <dbReference type="Rhea" id="RHEA:23708"/>
        <dbReference type="Rhea" id="RHEA-COMP:9602"/>
        <dbReference type="Rhea" id="RHEA-COMP:9603"/>
        <dbReference type="ChEBI" id="CHEBI:15378"/>
        <dbReference type="ChEBI" id="CHEBI:58405"/>
        <dbReference type="ChEBI" id="CHEBI:60033"/>
        <dbReference type="ChEBI" id="CHEBI:78435"/>
        <dbReference type="EC" id="2.4.99.28"/>
    </reaction>
</comment>
<comment type="similarity">
    <text evidence="11">Belongs to the glycosyltransferase 51 family.</text>
</comment>
<keyword evidence="9 11" id="KW-0472">Membrane</keyword>
<dbReference type="Proteomes" id="UP001207918">
    <property type="component" value="Unassembled WGS sequence"/>
</dbReference>
<dbReference type="PANTHER" id="PTHR30400:SF0">
    <property type="entry name" value="BIOSYNTHETIC PEPTIDOGLYCAN TRANSGLYCOSYLASE"/>
    <property type="match status" value="1"/>
</dbReference>
<proteinExistence type="inferred from homology"/>
<dbReference type="EMBL" id="JAGGJA010000001">
    <property type="protein sequence ID" value="MCW9705475.1"/>
    <property type="molecule type" value="Genomic_DNA"/>
</dbReference>
<reference evidence="13 14" key="1">
    <citation type="submission" date="2021-03" db="EMBL/GenBank/DDBJ databases">
        <title>Aliifodinibius sp. nov., a new bacterium isolated from saline soil.</title>
        <authorList>
            <person name="Galisteo C."/>
            <person name="De La Haba R."/>
            <person name="Sanchez-Porro C."/>
            <person name="Ventosa A."/>
        </authorList>
    </citation>
    <scope>NUCLEOTIDE SEQUENCE [LARGE SCALE GENOMIC DNA]</scope>
    <source>
        <strain evidence="13 14">1BSP15-2V2</strain>
    </source>
</reference>
<evidence type="ECO:0000256" key="5">
    <source>
        <dbReference type="ARBA" id="ARBA00022692"/>
    </source>
</evidence>
<protein>
    <recommendedName>
        <fullName evidence="11">Biosynthetic peptidoglycan transglycosylase</fullName>
        <ecNumber evidence="11">2.4.99.28</ecNumber>
    </recommendedName>
    <alternativeName>
        <fullName evidence="11">Glycan polymerase</fullName>
    </alternativeName>
    <alternativeName>
        <fullName evidence="11">Peptidoglycan glycosyltransferase MtgA</fullName>
        <shortName evidence="11">PGT</shortName>
    </alternativeName>
</protein>
<dbReference type="InterPro" id="IPR023346">
    <property type="entry name" value="Lysozyme-like_dom_sf"/>
</dbReference>
<keyword evidence="5 11" id="KW-0812">Transmembrane</keyword>
<dbReference type="Gene3D" id="1.10.3810.10">
    <property type="entry name" value="Biosynthetic peptidoglycan transglycosylase-like"/>
    <property type="match status" value="1"/>
</dbReference>
<keyword evidence="14" id="KW-1185">Reference proteome</keyword>
<keyword evidence="4 11" id="KW-0808">Transferase</keyword>
<dbReference type="InterPro" id="IPR001264">
    <property type="entry name" value="Glyco_trans_51"/>
</dbReference>
<dbReference type="EC" id="2.4.99.28" evidence="11"/>
<evidence type="ECO:0000313" key="13">
    <source>
        <dbReference type="EMBL" id="MCW9705475.1"/>
    </source>
</evidence>
<evidence type="ECO:0000256" key="10">
    <source>
        <dbReference type="ARBA" id="ARBA00023316"/>
    </source>
</evidence>
<keyword evidence="8 11" id="KW-1133">Transmembrane helix</keyword>
<comment type="pathway">
    <text evidence="11">Cell wall biogenesis; peptidoglycan biosynthesis.</text>
</comment>
<sequence>MMVADSSPLWYKLKNHTSQVLQWIGRAIGGIILISLLFILLLRWINPPTSAFMMQRSVAAWWNGEENFELYQSWTDWEDISPHIKMAAITSEDQNFANHWGIDFGSVQKALEEYERGQGLRGASTITQQTAKNLFLWPAQSYIRKGIEAYTAFLLELLWSKERILEVYLNIVEFGNGVYGVQAASERYFNTPPGLLSKSQSALMVTALPAPKRYNLAAPSSYMRERQRWVMQYMDLLGNSYYLDKL</sequence>
<dbReference type="RefSeq" id="WP_265764139.1">
    <property type="nucleotide sequence ID" value="NZ_JAGGJA010000001.1"/>
</dbReference>
<dbReference type="NCBIfam" id="TIGR02070">
    <property type="entry name" value="mono_pep_trsgly"/>
    <property type="match status" value="1"/>
</dbReference>
<organism evidence="13 14">
    <name type="scientific">Fodinibius salsisoli</name>
    <dbReference type="NCBI Taxonomy" id="2820877"/>
    <lineage>
        <taxon>Bacteria</taxon>
        <taxon>Pseudomonadati</taxon>
        <taxon>Balneolota</taxon>
        <taxon>Balneolia</taxon>
        <taxon>Balneolales</taxon>
        <taxon>Balneolaceae</taxon>
        <taxon>Fodinibius</taxon>
    </lineage>
</organism>
<evidence type="ECO:0000256" key="11">
    <source>
        <dbReference type="HAMAP-Rule" id="MF_00766"/>
    </source>
</evidence>
<dbReference type="InterPro" id="IPR036950">
    <property type="entry name" value="PBP_transglycosylase"/>
</dbReference>
<evidence type="ECO:0000256" key="9">
    <source>
        <dbReference type="ARBA" id="ARBA00023136"/>
    </source>
</evidence>
<name>A0ABT3PHU3_9BACT</name>
<evidence type="ECO:0000259" key="12">
    <source>
        <dbReference type="Pfam" id="PF00912"/>
    </source>
</evidence>
<evidence type="ECO:0000256" key="7">
    <source>
        <dbReference type="ARBA" id="ARBA00022984"/>
    </source>
</evidence>
<dbReference type="Pfam" id="PF00912">
    <property type="entry name" value="Transgly"/>
    <property type="match status" value="1"/>
</dbReference>
<feature type="domain" description="Glycosyl transferase family 51" evidence="12">
    <location>
        <begin position="70"/>
        <end position="234"/>
    </location>
</feature>
<accession>A0ABT3PHU3</accession>
<dbReference type="PANTHER" id="PTHR30400">
    <property type="entry name" value="MONOFUNCTIONAL BIOSYNTHETIC PEPTIDOGLYCAN TRANSGLYCOSYLASE"/>
    <property type="match status" value="1"/>
</dbReference>
<feature type="transmembrane region" description="Helical" evidence="11">
    <location>
        <begin position="20"/>
        <end position="45"/>
    </location>
</feature>
<evidence type="ECO:0000256" key="1">
    <source>
        <dbReference type="ARBA" id="ARBA00022475"/>
    </source>
</evidence>
<dbReference type="GO" id="GO:0016757">
    <property type="term" value="F:glycosyltransferase activity"/>
    <property type="evidence" value="ECO:0007669"/>
    <property type="project" value="UniProtKB-KW"/>
</dbReference>
<comment type="subcellular location">
    <subcellularLocation>
        <location evidence="11">Cell membrane</location>
        <topology evidence="11">Single-pass membrane protein</topology>
    </subcellularLocation>
</comment>
<evidence type="ECO:0000256" key="2">
    <source>
        <dbReference type="ARBA" id="ARBA00022519"/>
    </source>
</evidence>
<evidence type="ECO:0000256" key="8">
    <source>
        <dbReference type="ARBA" id="ARBA00022989"/>
    </source>
</evidence>
<evidence type="ECO:0000256" key="6">
    <source>
        <dbReference type="ARBA" id="ARBA00022960"/>
    </source>
</evidence>
<dbReference type="SUPFAM" id="SSF53955">
    <property type="entry name" value="Lysozyme-like"/>
    <property type="match status" value="1"/>
</dbReference>
<keyword evidence="1 11" id="KW-1003">Cell membrane</keyword>
<gene>
    <name evidence="11 13" type="primary">mtgA</name>
    <name evidence="13" type="ORF">J6I44_01350</name>
</gene>
<comment type="function">
    <text evidence="11">Peptidoglycan polymerase that catalyzes glycan chain elongation from lipid-linked precursors.</text>
</comment>
<keyword evidence="2" id="KW-0997">Cell inner membrane</keyword>
<keyword evidence="10 11" id="KW-0961">Cell wall biogenesis/degradation</keyword>
<evidence type="ECO:0000256" key="4">
    <source>
        <dbReference type="ARBA" id="ARBA00022679"/>
    </source>
</evidence>
<keyword evidence="7 11" id="KW-0573">Peptidoglycan synthesis</keyword>
<evidence type="ECO:0000256" key="3">
    <source>
        <dbReference type="ARBA" id="ARBA00022676"/>
    </source>
</evidence>
<evidence type="ECO:0000313" key="14">
    <source>
        <dbReference type="Proteomes" id="UP001207918"/>
    </source>
</evidence>
<keyword evidence="6 11" id="KW-0133">Cell shape</keyword>
<dbReference type="HAMAP" id="MF_00766">
    <property type="entry name" value="PGT_MtgA"/>
    <property type="match status" value="1"/>
</dbReference>
<keyword evidence="3 11" id="KW-0328">Glycosyltransferase</keyword>
<comment type="caution">
    <text evidence="13">The sequence shown here is derived from an EMBL/GenBank/DDBJ whole genome shotgun (WGS) entry which is preliminary data.</text>
</comment>